<feature type="region of interest" description="Disordered" evidence="1">
    <location>
        <begin position="88"/>
        <end position="113"/>
    </location>
</feature>
<feature type="region of interest" description="Disordered" evidence="1">
    <location>
        <begin position="20"/>
        <end position="39"/>
    </location>
</feature>
<proteinExistence type="predicted"/>
<dbReference type="Proteomes" id="UP001501371">
    <property type="component" value="Unassembled WGS sequence"/>
</dbReference>
<evidence type="ECO:0000256" key="1">
    <source>
        <dbReference type="SAM" id="MobiDB-lite"/>
    </source>
</evidence>
<sequence length="142" mass="15775">MSREETEEWARHWTESMARTAKAEIEPETDPELPAANFTNCAGVNGESADDGRFTLRYSVRAKLAKSQHAAGIRAIRDTLKQKGFEIQGYRSDPSKDPVNLVDASHPKDRHSVSAEDLNEELIVLIVSTPCLLPPGAKQQQF</sequence>
<keyword evidence="3" id="KW-1185">Reference proteome</keyword>
<organism evidence="2 3">
    <name type="scientific">Streptomyces hebeiensis</name>
    <dbReference type="NCBI Taxonomy" id="229486"/>
    <lineage>
        <taxon>Bacteria</taxon>
        <taxon>Bacillati</taxon>
        <taxon>Actinomycetota</taxon>
        <taxon>Actinomycetes</taxon>
        <taxon>Kitasatosporales</taxon>
        <taxon>Streptomycetaceae</taxon>
        <taxon>Streptomyces</taxon>
    </lineage>
</organism>
<dbReference type="EMBL" id="BAAAKV010000121">
    <property type="protein sequence ID" value="GAA1201377.1"/>
    <property type="molecule type" value="Genomic_DNA"/>
</dbReference>
<evidence type="ECO:0000313" key="2">
    <source>
        <dbReference type="EMBL" id="GAA1201377.1"/>
    </source>
</evidence>
<accession>A0ABP4G338</accession>
<evidence type="ECO:0000313" key="3">
    <source>
        <dbReference type="Proteomes" id="UP001501371"/>
    </source>
</evidence>
<protein>
    <submittedName>
        <fullName evidence="2">Uncharacterized protein</fullName>
    </submittedName>
</protein>
<comment type="caution">
    <text evidence="2">The sequence shown here is derived from an EMBL/GenBank/DDBJ whole genome shotgun (WGS) entry which is preliminary data.</text>
</comment>
<gene>
    <name evidence="2" type="ORF">GCM10009654_67200</name>
</gene>
<dbReference type="RefSeq" id="WP_344285367.1">
    <property type="nucleotide sequence ID" value="NZ_BAAAKV010000121.1"/>
</dbReference>
<name>A0ABP4G338_9ACTN</name>
<reference evidence="3" key="1">
    <citation type="journal article" date="2019" name="Int. J. Syst. Evol. Microbiol.">
        <title>The Global Catalogue of Microorganisms (GCM) 10K type strain sequencing project: providing services to taxonomists for standard genome sequencing and annotation.</title>
        <authorList>
            <consortium name="The Broad Institute Genomics Platform"/>
            <consortium name="The Broad Institute Genome Sequencing Center for Infectious Disease"/>
            <person name="Wu L."/>
            <person name="Ma J."/>
        </authorList>
    </citation>
    <scope>NUCLEOTIDE SEQUENCE [LARGE SCALE GENOMIC DNA]</scope>
    <source>
        <strain evidence="3">JCM 12696</strain>
    </source>
</reference>